<protein>
    <submittedName>
        <fullName evidence="5">Diguanylate cyclase/phosphodiesterase with PAS/PAC and GAF sensor(S)</fullName>
    </submittedName>
</protein>
<dbReference type="Pfam" id="PF00990">
    <property type="entry name" value="GGDEF"/>
    <property type="match status" value="1"/>
</dbReference>
<dbReference type="InterPro" id="IPR035965">
    <property type="entry name" value="PAS-like_dom_sf"/>
</dbReference>
<dbReference type="PROSITE" id="PS50113">
    <property type="entry name" value="PAC"/>
    <property type="match status" value="1"/>
</dbReference>
<dbReference type="CDD" id="cd01949">
    <property type="entry name" value="GGDEF"/>
    <property type="match status" value="1"/>
</dbReference>
<feature type="domain" description="GGDEF" evidence="4">
    <location>
        <begin position="575"/>
        <end position="702"/>
    </location>
</feature>
<dbReference type="CDD" id="cd00130">
    <property type="entry name" value="PAS"/>
    <property type="match status" value="1"/>
</dbReference>
<dbReference type="CDD" id="cd01948">
    <property type="entry name" value="EAL"/>
    <property type="match status" value="1"/>
</dbReference>
<dbReference type="NCBIfam" id="TIGR00229">
    <property type="entry name" value="sensory_box"/>
    <property type="match status" value="1"/>
</dbReference>
<dbReference type="InterPro" id="IPR000014">
    <property type="entry name" value="PAS"/>
</dbReference>
<feature type="domain" description="PAS" evidence="1">
    <location>
        <begin position="421"/>
        <end position="491"/>
    </location>
</feature>
<dbReference type="PROSITE" id="PS50112">
    <property type="entry name" value="PAS"/>
    <property type="match status" value="1"/>
</dbReference>
<sequence length="702" mass="76093">MRFEGDGEPLSDDGPEIPVELVRTLLGLLRARLGLDTAWLSSFRDGMQTMEVLDGDAEAVNLSLGDRTSLSDSYCVRVIDGRLPAIIPDTAANQTTAALPITGDWNLGAYVGVPVLNPAGATIGMVCAVSQEAKPYLADIDLRVVKQVAELIGTLIESPDKGPDTTASQRAAIRTVVYQRDFEVVFQPIHDVTSGKVMGVEALARFPHAPFRPDAFLAQAALLGLGIELETAILARVFSMVPRLPEEVFVAVNISPGAALVAPWAQMLADIEPSRIVLELTEHDAVLDYGALEDALEPCRSRGVRIAVDDVGAGFSSFSHVLELSPEFVKIDQSITRNIDVDDTRRRLAHAIAELAGQMGATVIAEGVESQGELDAVGAVGITAAQGFFLSRPRPVGHGFEPAEVTAEPADLLHTEVDLLGERRFELALAHSPIGMAVVGLDGTFLRTNRALRAMLGYSKWEFAELTFQEITHPDDLDADVSLLNDCLQGRRRSYRIDKRYIASDGRIVWGALTVVIVHAPRDRPRYFVSQIVDVTVDRIREADLARQAATDPLTAVANRSAGWNRLEQLQARESGYGVLLCDIERFKSVNDQHGHRAGDRLLVEVARRLHEAVGDRDTVVRWGGDEFLVITDSVDESELARLAEQITDDLGRKPATLGDGTQVAVGLTIGCAVHNPGDGRSVDTVLDDADHALYAKRSSRL</sequence>
<dbReference type="PANTHER" id="PTHR44757">
    <property type="entry name" value="DIGUANYLATE CYCLASE DGCP"/>
    <property type="match status" value="1"/>
</dbReference>
<accession>A0A1Y5PF59</accession>
<reference evidence="5" key="1">
    <citation type="submission" date="2016-03" db="EMBL/GenBank/DDBJ databases">
        <authorList>
            <person name="Ploux O."/>
        </authorList>
    </citation>
    <scope>NUCLEOTIDE SEQUENCE</scope>
    <source>
        <strain evidence="5">UC10</strain>
    </source>
</reference>
<dbReference type="SUPFAM" id="SSF55073">
    <property type="entry name" value="Nucleotide cyclase"/>
    <property type="match status" value="1"/>
</dbReference>
<proteinExistence type="predicted"/>
<dbReference type="InterPro" id="IPR043128">
    <property type="entry name" value="Rev_trsase/Diguanyl_cyclase"/>
</dbReference>
<evidence type="ECO:0000259" key="1">
    <source>
        <dbReference type="PROSITE" id="PS50112"/>
    </source>
</evidence>
<dbReference type="PROSITE" id="PS50883">
    <property type="entry name" value="EAL"/>
    <property type="match status" value="1"/>
</dbReference>
<dbReference type="Pfam" id="PF08447">
    <property type="entry name" value="PAS_3"/>
    <property type="match status" value="1"/>
</dbReference>
<dbReference type="NCBIfam" id="TIGR00254">
    <property type="entry name" value="GGDEF"/>
    <property type="match status" value="1"/>
</dbReference>
<dbReference type="SMART" id="SM00065">
    <property type="entry name" value="GAF"/>
    <property type="match status" value="1"/>
</dbReference>
<evidence type="ECO:0000259" key="2">
    <source>
        <dbReference type="PROSITE" id="PS50113"/>
    </source>
</evidence>
<dbReference type="InterPro" id="IPR000700">
    <property type="entry name" value="PAS-assoc_C"/>
</dbReference>
<dbReference type="InterPro" id="IPR029787">
    <property type="entry name" value="Nucleotide_cyclase"/>
</dbReference>
<dbReference type="SMART" id="SM00267">
    <property type="entry name" value="GGDEF"/>
    <property type="match status" value="1"/>
</dbReference>
<dbReference type="Pfam" id="PF01590">
    <property type="entry name" value="GAF"/>
    <property type="match status" value="1"/>
</dbReference>
<dbReference type="Gene3D" id="3.20.20.450">
    <property type="entry name" value="EAL domain"/>
    <property type="match status" value="1"/>
</dbReference>
<dbReference type="SUPFAM" id="SSF55781">
    <property type="entry name" value="GAF domain-like"/>
    <property type="match status" value="1"/>
</dbReference>
<gene>
    <name evidence="5" type="ORF">MHPYR_30087</name>
</gene>
<dbReference type="SMART" id="SM00052">
    <property type="entry name" value="EAL"/>
    <property type="match status" value="1"/>
</dbReference>
<name>A0A1Y5PF59_9MYCO</name>
<evidence type="ECO:0000313" key="5">
    <source>
        <dbReference type="EMBL" id="SBS76090.1"/>
    </source>
</evidence>
<feature type="domain" description="EAL" evidence="3">
    <location>
        <begin position="166"/>
        <end position="407"/>
    </location>
</feature>
<dbReference type="SMART" id="SM00086">
    <property type="entry name" value="PAC"/>
    <property type="match status" value="1"/>
</dbReference>
<dbReference type="Gene3D" id="3.30.450.40">
    <property type="match status" value="1"/>
</dbReference>
<dbReference type="Gene3D" id="3.30.450.20">
    <property type="entry name" value="PAS domain"/>
    <property type="match status" value="1"/>
</dbReference>
<dbReference type="PANTHER" id="PTHR44757:SF2">
    <property type="entry name" value="BIOFILM ARCHITECTURE MAINTENANCE PROTEIN MBAA"/>
    <property type="match status" value="1"/>
</dbReference>
<dbReference type="EMBL" id="FLQS01000023">
    <property type="protein sequence ID" value="SBS76090.1"/>
    <property type="molecule type" value="Genomic_DNA"/>
</dbReference>
<feature type="domain" description="PAC" evidence="2">
    <location>
        <begin position="495"/>
        <end position="547"/>
    </location>
</feature>
<dbReference type="InterPro" id="IPR000160">
    <property type="entry name" value="GGDEF_dom"/>
</dbReference>
<dbReference type="InterPro" id="IPR052155">
    <property type="entry name" value="Biofilm_reg_signaling"/>
</dbReference>
<dbReference type="SMART" id="SM00091">
    <property type="entry name" value="PAS"/>
    <property type="match status" value="1"/>
</dbReference>
<evidence type="ECO:0000259" key="3">
    <source>
        <dbReference type="PROSITE" id="PS50883"/>
    </source>
</evidence>
<dbReference type="PROSITE" id="PS50887">
    <property type="entry name" value="GGDEF"/>
    <property type="match status" value="1"/>
</dbReference>
<dbReference type="SUPFAM" id="SSF55785">
    <property type="entry name" value="PYP-like sensor domain (PAS domain)"/>
    <property type="match status" value="1"/>
</dbReference>
<dbReference type="Gene3D" id="3.30.70.270">
    <property type="match status" value="1"/>
</dbReference>
<dbReference type="InterPro" id="IPR001610">
    <property type="entry name" value="PAC"/>
</dbReference>
<dbReference type="SUPFAM" id="SSF141868">
    <property type="entry name" value="EAL domain-like"/>
    <property type="match status" value="1"/>
</dbReference>
<organism evidence="5">
    <name type="scientific">uncultured Mycobacterium sp</name>
    <dbReference type="NCBI Taxonomy" id="171292"/>
    <lineage>
        <taxon>Bacteria</taxon>
        <taxon>Bacillati</taxon>
        <taxon>Actinomycetota</taxon>
        <taxon>Actinomycetes</taxon>
        <taxon>Mycobacteriales</taxon>
        <taxon>Mycobacteriaceae</taxon>
        <taxon>Mycobacterium</taxon>
        <taxon>environmental samples</taxon>
    </lineage>
</organism>
<dbReference type="AlphaFoldDB" id="A0A1Y5PF59"/>
<dbReference type="InterPro" id="IPR029016">
    <property type="entry name" value="GAF-like_dom_sf"/>
</dbReference>
<evidence type="ECO:0000259" key="4">
    <source>
        <dbReference type="PROSITE" id="PS50887"/>
    </source>
</evidence>
<dbReference type="InterPro" id="IPR003018">
    <property type="entry name" value="GAF"/>
</dbReference>
<dbReference type="InterPro" id="IPR013655">
    <property type="entry name" value="PAS_fold_3"/>
</dbReference>
<dbReference type="InterPro" id="IPR001633">
    <property type="entry name" value="EAL_dom"/>
</dbReference>
<dbReference type="InterPro" id="IPR035919">
    <property type="entry name" value="EAL_sf"/>
</dbReference>
<dbReference type="Pfam" id="PF00563">
    <property type="entry name" value="EAL"/>
    <property type="match status" value="1"/>
</dbReference>